<dbReference type="AlphaFoldDB" id="A0A6C0LCN7"/>
<protein>
    <submittedName>
        <fullName evidence="2">Uncharacterized protein</fullName>
    </submittedName>
</protein>
<organism evidence="2">
    <name type="scientific">viral metagenome</name>
    <dbReference type="NCBI Taxonomy" id="1070528"/>
    <lineage>
        <taxon>unclassified sequences</taxon>
        <taxon>metagenomes</taxon>
        <taxon>organismal metagenomes</taxon>
    </lineage>
</organism>
<proteinExistence type="predicted"/>
<evidence type="ECO:0000256" key="1">
    <source>
        <dbReference type="SAM" id="MobiDB-lite"/>
    </source>
</evidence>
<feature type="region of interest" description="Disordered" evidence="1">
    <location>
        <begin position="116"/>
        <end position="162"/>
    </location>
</feature>
<reference evidence="2" key="1">
    <citation type="journal article" date="2020" name="Nature">
        <title>Giant virus diversity and host interactions through global metagenomics.</title>
        <authorList>
            <person name="Schulz F."/>
            <person name="Roux S."/>
            <person name="Paez-Espino D."/>
            <person name="Jungbluth S."/>
            <person name="Walsh D.A."/>
            <person name="Denef V.J."/>
            <person name="McMahon K.D."/>
            <person name="Konstantinidis K.T."/>
            <person name="Eloe-Fadrosh E.A."/>
            <person name="Kyrpides N.C."/>
            <person name="Woyke T."/>
        </authorList>
    </citation>
    <scope>NUCLEOTIDE SEQUENCE</scope>
    <source>
        <strain evidence="2">GVMAG-M-3300027770-17</strain>
    </source>
</reference>
<sequence length="162" mass="17564">MLAPAHINSSGQLIASGLPPQHPGFKSNIQGGLLEHGAVKTASSIKAQAGHAQKAGVTMRGGGLVEIPHTPTIQGQTISGVSAEGNTAKLLGGLNQLRSSQVYDKLGSAQPYKVKLGGKRRKRHSRTKRNKKNVRHNSHKRSKRNRRKHTSRIRHSSNSRRK</sequence>
<evidence type="ECO:0000313" key="2">
    <source>
        <dbReference type="EMBL" id="QHU28100.1"/>
    </source>
</evidence>
<accession>A0A6C0LCN7</accession>
<name>A0A6C0LCN7_9ZZZZ</name>
<dbReference type="EMBL" id="MN740469">
    <property type="protein sequence ID" value="QHU28100.1"/>
    <property type="molecule type" value="Genomic_DNA"/>
</dbReference>